<dbReference type="GO" id="GO:0005811">
    <property type="term" value="C:lipid droplet"/>
    <property type="evidence" value="ECO:0007669"/>
    <property type="project" value="InterPro"/>
</dbReference>
<dbReference type="InterPro" id="IPR027417">
    <property type="entry name" value="P-loop_NTPase"/>
</dbReference>
<protein>
    <recommendedName>
        <fullName evidence="2">Squalene cyclase N-terminal domain-containing protein</fullName>
    </recommendedName>
</protein>
<feature type="domain" description="Squalene cyclase N-terminal" evidence="2">
    <location>
        <begin position="56"/>
        <end position="256"/>
    </location>
</feature>
<evidence type="ECO:0000313" key="4">
    <source>
        <dbReference type="Proteomes" id="UP000813462"/>
    </source>
</evidence>
<comment type="caution">
    <text evidence="3">The sequence shown here is derived from an EMBL/GenBank/DDBJ whole genome shotgun (WGS) entry which is preliminary data.</text>
</comment>
<gene>
    <name evidence="3" type="ORF">FEM48_Zijuj09G0090500</name>
</gene>
<dbReference type="GO" id="GO:0016104">
    <property type="term" value="P:triterpenoid biosynthetic process"/>
    <property type="evidence" value="ECO:0007669"/>
    <property type="project" value="InterPro"/>
</dbReference>
<dbReference type="Proteomes" id="UP000813462">
    <property type="component" value="Unassembled WGS sequence"/>
</dbReference>
<dbReference type="PANTHER" id="PTHR11764:SF58">
    <property type="entry name" value="BETA-AMYRIN SYNTHASE-RELATED"/>
    <property type="match status" value="1"/>
</dbReference>
<keyword evidence="1" id="KW-0413">Isomerase</keyword>
<organism evidence="3 4">
    <name type="scientific">Ziziphus jujuba var. spinosa</name>
    <dbReference type="NCBI Taxonomy" id="714518"/>
    <lineage>
        <taxon>Eukaryota</taxon>
        <taxon>Viridiplantae</taxon>
        <taxon>Streptophyta</taxon>
        <taxon>Embryophyta</taxon>
        <taxon>Tracheophyta</taxon>
        <taxon>Spermatophyta</taxon>
        <taxon>Magnoliopsida</taxon>
        <taxon>eudicotyledons</taxon>
        <taxon>Gunneridae</taxon>
        <taxon>Pentapetalae</taxon>
        <taxon>rosids</taxon>
        <taxon>fabids</taxon>
        <taxon>Rosales</taxon>
        <taxon>Rhamnaceae</taxon>
        <taxon>Paliureae</taxon>
        <taxon>Ziziphus</taxon>
    </lineage>
</organism>
<dbReference type="InterPro" id="IPR032697">
    <property type="entry name" value="SQ_cyclase_N"/>
</dbReference>
<dbReference type="EMBL" id="JAEACU010000009">
    <property type="protein sequence ID" value="KAH7517683.1"/>
    <property type="molecule type" value="Genomic_DNA"/>
</dbReference>
<dbReference type="SUPFAM" id="SSF52540">
    <property type="entry name" value="P-loop containing nucleoside triphosphate hydrolases"/>
    <property type="match status" value="1"/>
</dbReference>
<sequence>MIPQVKVEDGDDWKITYETADATLRRAINFWSALQTPHGHWPAHCTGAMFTLPPFNEDGGWGLHIDGPSMMMCTVLNYLAMRILGEGPDGGLDNACARARKWILDHGGAMFSGSWGKTLMAILGVYDWAGCNPMPPEFWFHQTLVPLHPSKMLCYSRLTFMPMSYLYGKRFVGPITPLIQQLREELYNQPFHQIKWSKGRHCCAKEDNYYPHGTLQRLMWDSFYYVAEPLLNSRFFKSIRENAVQKLIDHIHYEDENSRYISIGCVEKVDFDRLASPVLEKLRNLWDHADNLKMLRGSLFDVQAILQDTEDKRMPDMEFHIVHDRRESSSIVVESEVYGREEDKENIVKPLLSGEATQGGGVLCISITGLGWPGKTTLAQLLFNDRGD</sequence>
<dbReference type="PANTHER" id="PTHR11764">
    <property type="entry name" value="TERPENE CYCLASE/MUTASE FAMILY MEMBER"/>
    <property type="match status" value="1"/>
</dbReference>
<dbReference type="Gene3D" id="3.40.50.300">
    <property type="entry name" value="P-loop containing nucleotide triphosphate hydrolases"/>
    <property type="match status" value="1"/>
</dbReference>
<accession>A0A978US33</accession>
<proteinExistence type="predicted"/>
<dbReference type="InterPro" id="IPR018333">
    <property type="entry name" value="Squalene_cyclase"/>
</dbReference>
<evidence type="ECO:0000256" key="1">
    <source>
        <dbReference type="ARBA" id="ARBA00023235"/>
    </source>
</evidence>
<evidence type="ECO:0000259" key="2">
    <source>
        <dbReference type="Pfam" id="PF13249"/>
    </source>
</evidence>
<evidence type="ECO:0000313" key="3">
    <source>
        <dbReference type="EMBL" id="KAH7517683.1"/>
    </source>
</evidence>
<dbReference type="Gene3D" id="1.50.10.20">
    <property type="match status" value="1"/>
</dbReference>
<dbReference type="AlphaFoldDB" id="A0A978US33"/>
<name>A0A978US33_ZIZJJ</name>
<dbReference type="GO" id="GO:0042300">
    <property type="term" value="F:beta-amyrin synthase activity"/>
    <property type="evidence" value="ECO:0007669"/>
    <property type="project" value="TreeGrafter"/>
</dbReference>
<reference evidence="3" key="1">
    <citation type="journal article" date="2021" name="Front. Plant Sci.">
        <title>Chromosome-Scale Genome Assembly for Chinese Sour Jujube and Insights Into Its Genome Evolution and Domestication Signature.</title>
        <authorList>
            <person name="Shen L.-Y."/>
            <person name="Luo H."/>
            <person name="Wang X.-L."/>
            <person name="Wang X.-M."/>
            <person name="Qiu X.-J."/>
            <person name="Liu H."/>
            <person name="Zhou S.-S."/>
            <person name="Jia K.-H."/>
            <person name="Nie S."/>
            <person name="Bao Y.-T."/>
            <person name="Zhang R.-G."/>
            <person name="Yun Q.-Z."/>
            <person name="Chai Y.-H."/>
            <person name="Lu J.-Y."/>
            <person name="Li Y."/>
            <person name="Zhao S.-W."/>
            <person name="Mao J.-F."/>
            <person name="Jia S.-G."/>
            <person name="Mao Y.-M."/>
        </authorList>
    </citation>
    <scope>NUCLEOTIDE SEQUENCE</scope>
    <source>
        <strain evidence="3">AT0</strain>
        <tissue evidence="3">Leaf</tissue>
    </source>
</reference>
<dbReference type="SUPFAM" id="SSF48239">
    <property type="entry name" value="Terpenoid cyclases/Protein prenyltransferases"/>
    <property type="match status" value="1"/>
</dbReference>
<dbReference type="InterPro" id="IPR008930">
    <property type="entry name" value="Terpenoid_cyclase/PrenylTrfase"/>
</dbReference>
<dbReference type="Pfam" id="PF13249">
    <property type="entry name" value="SQHop_cyclase_N"/>
    <property type="match status" value="1"/>
</dbReference>